<dbReference type="PROSITE" id="PS51194">
    <property type="entry name" value="HELICASE_CTER"/>
    <property type="match status" value="1"/>
</dbReference>
<dbReference type="InterPro" id="IPR013663">
    <property type="entry name" value="Helicase_SWF/SNF/SWI_bac"/>
</dbReference>
<evidence type="ECO:0000256" key="1">
    <source>
        <dbReference type="ARBA" id="ARBA00022801"/>
    </source>
</evidence>
<evidence type="ECO:0000256" key="2">
    <source>
        <dbReference type="PROSITE-ProRule" id="PRU00325"/>
    </source>
</evidence>
<dbReference type="InterPro" id="IPR027417">
    <property type="entry name" value="P-loop_NTPase"/>
</dbReference>
<dbReference type="InterPro" id="IPR038718">
    <property type="entry name" value="SNF2-like_sf"/>
</dbReference>
<keyword evidence="7" id="KW-0067">ATP-binding</keyword>
<keyword evidence="2" id="KW-0863">Zinc-finger</keyword>
<dbReference type="InterPro" id="IPR014001">
    <property type="entry name" value="Helicase_ATP-bd"/>
</dbReference>
<dbReference type="PROSITE" id="PS50966">
    <property type="entry name" value="ZF_SWIM"/>
    <property type="match status" value="1"/>
</dbReference>
<dbReference type="SMART" id="SM00490">
    <property type="entry name" value="HELICc"/>
    <property type="match status" value="1"/>
</dbReference>
<feature type="domain" description="SWIM-type" evidence="4">
    <location>
        <begin position="59"/>
        <end position="98"/>
    </location>
</feature>
<dbReference type="Gene3D" id="3.40.50.300">
    <property type="entry name" value="P-loop containing nucleotide triphosphate hydrolases"/>
    <property type="match status" value="1"/>
</dbReference>
<feature type="domain" description="Helicase C-terminal" evidence="6">
    <location>
        <begin position="1028"/>
        <end position="1188"/>
    </location>
</feature>
<dbReference type="SMART" id="SM00487">
    <property type="entry name" value="DEXDc"/>
    <property type="match status" value="1"/>
</dbReference>
<dbReference type="SUPFAM" id="SSF52540">
    <property type="entry name" value="P-loop containing nucleoside triphosphate hydrolases"/>
    <property type="match status" value="2"/>
</dbReference>
<dbReference type="OrthoDB" id="9760715at2"/>
<dbReference type="Gene3D" id="3.40.50.10810">
    <property type="entry name" value="Tandem AAA-ATPase domain"/>
    <property type="match status" value="2"/>
</dbReference>
<feature type="region of interest" description="Disordered" evidence="3">
    <location>
        <begin position="292"/>
        <end position="312"/>
    </location>
</feature>
<dbReference type="InterPro" id="IPR049730">
    <property type="entry name" value="SNF2/RAD54-like_C"/>
</dbReference>
<keyword evidence="8" id="KW-1185">Reference proteome</keyword>
<evidence type="ECO:0000313" key="7">
    <source>
        <dbReference type="EMBL" id="SDT61438.1"/>
    </source>
</evidence>
<feature type="domain" description="Helicase ATP-binding" evidence="5">
    <location>
        <begin position="688"/>
        <end position="907"/>
    </location>
</feature>
<evidence type="ECO:0000259" key="4">
    <source>
        <dbReference type="PROSITE" id="PS50966"/>
    </source>
</evidence>
<dbReference type="InterPro" id="IPR000330">
    <property type="entry name" value="SNF2_N"/>
</dbReference>
<dbReference type="GO" id="GO:0005524">
    <property type="term" value="F:ATP binding"/>
    <property type="evidence" value="ECO:0007669"/>
    <property type="project" value="InterPro"/>
</dbReference>
<dbReference type="GO" id="GO:0016787">
    <property type="term" value="F:hydrolase activity"/>
    <property type="evidence" value="ECO:0007669"/>
    <property type="project" value="UniProtKB-KW"/>
</dbReference>
<dbReference type="AlphaFoldDB" id="A0A1H2BT96"/>
<dbReference type="Proteomes" id="UP000198751">
    <property type="component" value="Chromosome I"/>
</dbReference>
<evidence type="ECO:0000259" key="5">
    <source>
        <dbReference type="PROSITE" id="PS51192"/>
    </source>
</evidence>
<dbReference type="Pfam" id="PF08455">
    <property type="entry name" value="SNF2_assoc"/>
    <property type="match status" value="1"/>
</dbReference>
<dbReference type="Pfam" id="PF00271">
    <property type="entry name" value="Helicase_C"/>
    <property type="match status" value="1"/>
</dbReference>
<dbReference type="PANTHER" id="PTHR10799">
    <property type="entry name" value="SNF2/RAD54 HELICASE FAMILY"/>
    <property type="match status" value="1"/>
</dbReference>
<dbReference type="InterPro" id="IPR001650">
    <property type="entry name" value="Helicase_C-like"/>
</dbReference>
<dbReference type="EMBL" id="LT629779">
    <property type="protein sequence ID" value="SDT61438.1"/>
    <property type="molecule type" value="Genomic_DNA"/>
</dbReference>
<dbReference type="CDD" id="cd18793">
    <property type="entry name" value="SF2_C_SNF"/>
    <property type="match status" value="1"/>
</dbReference>
<keyword evidence="2" id="KW-0862">Zinc</keyword>
<dbReference type="GO" id="GO:0008270">
    <property type="term" value="F:zinc ion binding"/>
    <property type="evidence" value="ECO:0007669"/>
    <property type="project" value="UniProtKB-KW"/>
</dbReference>
<accession>A0A1H2BT96</accession>
<proteinExistence type="predicted"/>
<keyword evidence="7" id="KW-0547">Nucleotide-binding</keyword>
<protein>
    <submittedName>
        <fullName evidence="7">Superfamily II DNA or RNA helicase, SNF2 family</fullName>
    </submittedName>
</protein>
<gene>
    <name evidence="7" type="ORF">SAMN04489743_3960</name>
</gene>
<evidence type="ECO:0000256" key="3">
    <source>
        <dbReference type="SAM" id="MobiDB-lite"/>
    </source>
</evidence>
<organism evidence="7 8">
    <name type="scientific">Pseudarthrobacter equi</name>
    <dbReference type="NCBI Taxonomy" id="728066"/>
    <lineage>
        <taxon>Bacteria</taxon>
        <taxon>Bacillati</taxon>
        <taxon>Actinomycetota</taxon>
        <taxon>Actinomycetes</taxon>
        <taxon>Micrococcales</taxon>
        <taxon>Micrococcaceae</taxon>
        <taxon>Pseudarthrobacter</taxon>
    </lineage>
</organism>
<keyword evidence="7" id="KW-0347">Helicase</keyword>
<dbReference type="InterPro" id="IPR007527">
    <property type="entry name" value="Znf_SWIM"/>
</dbReference>
<evidence type="ECO:0000313" key="8">
    <source>
        <dbReference type="Proteomes" id="UP000198751"/>
    </source>
</evidence>
<keyword evidence="1" id="KW-0378">Hydrolase</keyword>
<evidence type="ECO:0000259" key="6">
    <source>
        <dbReference type="PROSITE" id="PS51194"/>
    </source>
</evidence>
<dbReference type="GO" id="GO:0004386">
    <property type="term" value="F:helicase activity"/>
    <property type="evidence" value="ECO:0007669"/>
    <property type="project" value="UniProtKB-KW"/>
</dbReference>
<reference evidence="8" key="1">
    <citation type="submission" date="2016-10" db="EMBL/GenBank/DDBJ databases">
        <authorList>
            <person name="Varghese N."/>
            <person name="Submissions S."/>
        </authorList>
    </citation>
    <scope>NUCLEOTIDE SEQUENCE [LARGE SCALE GENOMIC DNA]</scope>
    <source>
        <strain evidence="8">IMMIB L-1606</strain>
    </source>
</reference>
<name>A0A1H2BT96_9MICC</name>
<dbReference type="PROSITE" id="PS51192">
    <property type="entry name" value="HELICASE_ATP_BIND_1"/>
    <property type="match status" value="1"/>
</dbReference>
<keyword evidence="2" id="KW-0479">Metal-binding</keyword>
<sequence length="1193" mass="128490">MPSQPDESAALAIQTPAINDRSLAAGLAYAMGSRVTGISFDAGTGLMLGKVRGSADTPYSTTAKLVRKGGGWSCTVGVCSCPVRKDCKHVAALLFAAEDNPATRVQLLAPSSSTQVSHQPGGAVLSDWEQALNPLIAKPGSAPAGSGVPLALQFEVEEPAPHFSYTGRRDPVRSVRQLKARPVIMGAKGKWIRGDVSWNTLNYLNFRRESNQEHVEWLQEFLASHSAAASRMHNASGLWLGLNSYSGKNLWSLLADAGKIGLVLVNSRGSEPVRLAEAPAAVALSLSRYGTPLAGSEQPEPASPGSTSDGGLELAPTITVEGEEIDPAAAGTIGRPAHGIFFTTGEASLPGVPDPDGVLTLAPLEGGLSEELLAFVTAGSTLHIPAKDESRFLTGFYPKLKQTARVTARDESVELPTLAVPSLSLLANYGNDHRVRLHWEWHYKSGNHVTAQPLWRHPGDQGYRDDTAESRILEGIGQPWNVVAALGESSTGGWGTPRLAASAELKGLDTLAFTEEVLPRLREARDVDVETAGDIADYREAEEAPVVSISTKATEQRDWFDLGIQISLEGQPVSFAAVFSALASGQTKMLLPSGAYFSLDLPELHQLRALIEEARSLQDNKDAPLQISRFQAGLWDELAQLGIVDQQAATWRSAVGGLLEGGMDGLPLPASLNAELRPYQLEGFNWLSFLYKHSLGGVLADDMGLGKTVQALALMCAAKELAVEAAAALLEDSVPDASDSETAVSGASVPGDLASAAVDGSSDVGTGTPGAQPAEARPAAAAPFLVVAPTSVVGNWALEAARFAPGLTVRTVGETFAKSGQDVADALGGADVVITSYALFRIDYESYASREWSGLVLDEAQFVKNHQSKAYQCARKLPAAFKLAITGTPLENNLMEFWALTSIVAPGLFSSPKRFAEYYQKPVEKNGDKGQLEKLRRRVRPLMMRRTKDQVIKDLPPKQEQILEVVLNPRHQKVYQTHLQRERQKILGLIEDVNKNRFTIFQSLTLLRQLSLDVSLVDPALSAVRSSKLDVLFEQLEDLVAEGHRALIFSQFTGFLGKVRERLDEEEIEYCYLDGGTRNRADVVSEFKNGRAPVFLISLKAGGFGLNLTEADYVFLLDPWWNPASEAQAVDRTHRIGQARNVMVYRLVAKDTIEEKVMALKTRKSQLFADVMEGDALSGGAITAEDLAGLFKE</sequence>
<dbReference type="RefSeq" id="WP_091723491.1">
    <property type="nucleotide sequence ID" value="NZ_LT629779.1"/>
</dbReference>
<dbReference type="Pfam" id="PF00176">
    <property type="entry name" value="SNF2-rel_dom"/>
    <property type="match status" value="1"/>
</dbReference>